<organism evidence="3 4">
    <name type="scientific">Blastococcus mobilis</name>
    <dbReference type="NCBI Taxonomy" id="1938746"/>
    <lineage>
        <taxon>Bacteria</taxon>
        <taxon>Bacillati</taxon>
        <taxon>Actinomycetota</taxon>
        <taxon>Actinomycetes</taxon>
        <taxon>Geodermatophilales</taxon>
        <taxon>Geodermatophilaceae</taxon>
        <taxon>Blastococcus</taxon>
    </lineage>
</organism>
<feature type="domain" description="Flavodoxin" evidence="2">
    <location>
        <begin position="38"/>
        <end position="172"/>
    </location>
</feature>
<evidence type="ECO:0000256" key="1">
    <source>
        <dbReference type="SAM" id="MobiDB-lite"/>
    </source>
</evidence>
<proteinExistence type="predicted"/>
<dbReference type="Pfam" id="PF12724">
    <property type="entry name" value="Flavodoxin_5"/>
    <property type="match status" value="1"/>
</dbReference>
<dbReference type="SUPFAM" id="SSF52218">
    <property type="entry name" value="Flavoproteins"/>
    <property type="match status" value="1"/>
</dbReference>
<dbReference type="AlphaFoldDB" id="A0A238Y4F8"/>
<evidence type="ECO:0000259" key="2">
    <source>
        <dbReference type="Pfam" id="PF12724"/>
    </source>
</evidence>
<dbReference type="InterPro" id="IPR029039">
    <property type="entry name" value="Flavoprotein-like_sf"/>
</dbReference>
<protein>
    <submittedName>
        <fullName evidence="3">Menaquinone-dependent protoporphyrinogen oxidase</fullName>
    </submittedName>
</protein>
<sequence length="213" mass="22277">MTAPLLTPTGQSCTATAPGVPEHPASTGRAHGGGTRVLVVFASRHGATREIAAALARQLPMTDAAGQCALSVHLAPVQQHPDPAAFDAVVLGSPVYGRRWLTPAVRYAEATAGALGRRPTWLFSSGVADQAVDTSIDGDDGRRVGASIGSRDHRFFPGRLEGRLLSAVERRLLTGRPAPAGDHRDWAAVSAWAEEIASGLAAARTRTTRHEVA</sequence>
<dbReference type="GO" id="GO:0010181">
    <property type="term" value="F:FMN binding"/>
    <property type="evidence" value="ECO:0007669"/>
    <property type="project" value="InterPro"/>
</dbReference>
<name>A0A238Y4F8_9ACTN</name>
<accession>A0A238Y4F8</accession>
<reference evidence="3 4" key="1">
    <citation type="submission" date="2017-06" db="EMBL/GenBank/DDBJ databases">
        <authorList>
            <person name="Kim H.J."/>
            <person name="Triplett B.A."/>
        </authorList>
    </citation>
    <scope>NUCLEOTIDE SEQUENCE [LARGE SCALE GENOMIC DNA]</scope>
    <source>
        <strain evidence="3 4">DSM 44272</strain>
    </source>
</reference>
<dbReference type="InterPro" id="IPR026816">
    <property type="entry name" value="Flavodoxin_dom"/>
</dbReference>
<dbReference type="RefSeq" id="WP_089337496.1">
    <property type="nucleotide sequence ID" value="NZ_FZNO01000017.1"/>
</dbReference>
<dbReference type="GO" id="GO:0009055">
    <property type="term" value="F:electron transfer activity"/>
    <property type="evidence" value="ECO:0007669"/>
    <property type="project" value="InterPro"/>
</dbReference>
<dbReference type="Proteomes" id="UP000198403">
    <property type="component" value="Unassembled WGS sequence"/>
</dbReference>
<dbReference type="Gene3D" id="3.40.50.360">
    <property type="match status" value="1"/>
</dbReference>
<dbReference type="InterPro" id="IPR001226">
    <property type="entry name" value="Flavodoxin_CS"/>
</dbReference>
<gene>
    <name evidence="3" type="ORF">SAMN06272737_117103</name>
</gene>
<evidence type="ECO:0000313" key="4">
    <source>
        <dbReference type="Proteomes" id="UP000198403"/>
    </source>
</evidence>
<evidence type="ECO:0000313" key="3">
    <source>
        <dbReference type="EMBL" id="SNR66007.1"/>
    </source>
</evidence>
<dbReference type="PROSITE" id="PS00201">
    <property type="entry name" value="FLAVODOXIN"/>
    <property type="match status" value="1"/>
</dbReference>
<feature type="region of interest" description="Disordered" evidence="1">
    <location>
        <begin position="1"/>
        <end position="31"/>
    </location>
</feature>
<dbReference type="OrthoDB" id="129384at2"/>
<dbReference type="EMBL" id="FZNO01000017">
    <property type="protein sequence ID" value="SNR66007.1"/>
    <property type="molecule type" value="Genomic_DNA"/>
</dbReference>
<keyword evidence="4" id="KW-1185">Reference proteome</keyword>